<evidence type="ECO:0000313" key="3">
    <source>
        <dbReference type="Proteomes" id="UP001232163"/>
    </source>
</evidence>
<gene>
    <name evidence="2" type="ORF">QO006_001261</name>
</gene>
<accession>A0ABT9MC48</accession>
<keyword evidence="3" id="KW-1185">Reference proteome</keyword>
<dbReference type="Proteomes" id="UP001232163">
    <property type="component" value="Unassembled WGS sequence"/>
</dbReference>
<evidence type="ECO:0000313" key="2">
    <source>
        <dbReference type="EMBL" id="MDP9763844.1"/>
    </source>
</evidence>
<reference evidence="2 3" key="1">
    <citation type="submission" date="2023-07" db="EMBL/GenBank/DDBJ databases">
        <title>Genomic Encyclopedia of Type Strains, Phase IV (KMG-IV): sequencing the most valuable type-strain genomes for metagenomic binning, comparative biology and taxonomic classification.</title>
        <authorList>
            <person name="Goeker M."/>
        </authorList>
    </citation>
    <scope>NUCLEOTIDE SEQUENCE [LARGE SCALE GENOMIC DNA]</scope>
    <source>
        <strain evidence="2 3">NIO-1023</strain>
    </source>
</reference>
<protein>
    <recommendedName>
        <fullName evidence="4">Phage tail protein</fullName>
    </recommendedName>
</protein>
<feature type="compositionally biased region" description="Pro residues" evidence="1">
    <location>
        <begin position="212"/>
        <end position="224"/>
    </location>
</feature>
<dbReference type="EMBL" id="JAURUR010000002">
    <property type="protein sequence ID" value="MDP9763844.1"/>
    <property type="molecule type" value="Genomic_DNA"/>
</dbReference>
<proteinExistence type="predicted"/>
<evidence type="ECO:0008006" key="4">
    <source>
        <dbReference type="Google" id="ProtNLM"/>
    </source>
</evidence>
<organism evidence="2 3">
    <name type="scientific">Deinococcus enclensis</name>
    <dbReference type="NCBI Taxonomy" id="1049582"/>
    <lineage>
        <taxon>Bacteria</taxon>
        <taxon>Thermotogati</taxon>
        <taxon>Deinococcota</taxon>
        <taxon>Deinococci</taxon>
        <taxon>Deinococcales</taxon>
        <taxon>Deinococcaceae</taxon>
        <taxon>Deinococcus</taxon>
    </lineage>
</organism>
<comment type="caution">
    <text evidence="2">The sequence shown here is derived from an EMBL/GenBank/DDBJ whole genome shotgun (WGS) entry which is preliminary data.</text>
</comment>
<dbReference type="RefSeq" id="WP_307464985.1">
    <property type="nucleotide sequence ID" value="NZ_JAURUR010000002.1"/>
</dbReference>
<evidence type="ECO:0000256" key="1">
    <source>
        <dbReference type="SAM" id="MobiDB-lite"/>
    </source>
</evidence>
<sequence>MTLRDEVLGVVAAVQGTAELNAVRFPLTGTWSDGTTTRFNVRDPHRGDSRQGFTRLQTDPIPASLRLVRFHPADPEPALGSGLDYQGGWLVLGLWGDTSTWTGQRVGVCRLVDDRAYPLVATIGAQGFRLRITALNAAAATASDLSLDRNDSHRGHLPPGVHLTPGEVITTDTGDQYQVVPPVQRDGLGDVVGLSWQGRAEDRTPSAGNDPTPLPDPSPQPPAPSGYDPAWDDPV</sequence>
<feature type="region of interest" description="Disordered" evidence="1">
    <location>
        <begin position="195"/>
        <end position="235"/>
    </location>
</feature>
<name>A0ABT9MC48_9DEIO</name>